<feature type="compositionally biased region" description="Acidic residues" evidence="1">
    <location>
        <begin position="143"/>
        <end position="158"/>
    </location>
</feature>
<reference evidence="2 3" key="1">
    <citation type="submission" date="2014-11" db="EMBL/GenBank/DDBJ databases">
        <authorList>
            <person name="Zhu J."/>
            <person name="Qi W."/>
            <person name="Song R."/>
        </authorList>
    </citation>
    <scope>NUCLEOTIDE SEQUENCE [LARGE SCALE GENOMIC DNA]</scope>
</reference>
<dbReference type="InParanoid" id="A0A0G4F434"/>
<sequence>MKGKALVQIFPQALQGAKAQAGFLSRLQQPHELGKAYKNVVLNPNRKSAFSHIEFTPDSVRLEFLTAKDPQYRQLAEIATDDDLSEEDGSLIKDVKNRDFCGGGASVILDREVLAERLRKSLTRHAMLAGGGGGGAGERQEGDQEEDESSSSDDEESGPDGPHEDARFEAAGGDK</sequence>
<gene>
    <name evidence="2" type="ORF">Vbra_4144</name>
</gene>
<dbReference type="VEuPathDB" id="CryptoDB:Vbra_4144"/>
<accession>A0A0G4F434</accession>
<name>A0A0G4F434_VITBC</name>
<evidence type="ECO:0000313" key="2">
    <source>
        <dbReference type="EMBL" id="CEM06996.1"/>
    </source>
</evidence>
<feature type="compositionally biased region" description="Basic and acidic residues" evidence="1">
    <location>
        <begin position="161"/>
        <end position="175"/>
    </location>
</feature>
<dbReference type="Proteomes" id="UP000041254">
    <property type="component" value="Unassembled WGS sequence"/>
</dbReference>
<keyword evidence="3" id="KW-1185">Reference proteome</keyword>
<proteinExistence type="predicted"/>
<feature type="region of interest" description="Disordered" evidence="1">
    <location>
        <begin position="125"/>
        <end position="175"/>
    </location>
</feature>
<dbReference type="OrthoDB" id="10631729at2759"/>
<evidence type="ECO:0000256" key="1">
    <source>
        <dbReference type="SAM" id="MobiDB-lite"/>
    </source>
</evidence>
<protein>
    <submittedName>
        <fullName evidence="2">Uncharacterized protein</fullName>
    </submittedName>
</protein>
<evidence type="ECO:0000313" key="3">
    <source>
        <dbReference type="Proteomes" id="UP000041254"/>
    </source>
</evidence>
<dbReference type="PhylomeDB" id="A0A0G4F434"/>
<dbReference type="AlphaFoldDB" id="A0A0G4F434"/>
<dbReference type="EMBL" id="CDMY01000374">
    <property type="protein sequence ID" value="CEM06996.1"/>
    <property type="molecule type" value="Genomic_DNA"/>
</dbReference>
<organism evidence="2 3">
    <name type="scientific">Vitrella brassicaformis (strain CCMP3155)</name>
    <dbReference type="NCBI Taxonomy" id="1169540"/>
    <lineage>
        <taxon>Eukaryota</taxon>
        <taxon>Sar</taxon>
        <taxon>Alveolata</taxon>
        <taxon>Colpodellida</taxon>
        <taxon>Vitrellaceae</taxon>
        <taxon>Vitrella</taxon>
    </lineage>
</organism>
<dbReference type="FunCoup" id="A0A0G4F434">
    <property type="interactions" value="12"/>
</dbReference>